<accession>A0ABX5VLV6</accession>
<evidence type="ECO:0000256" key="2">
    <source>
        <dbReference type="ARBA" id="ARBA00004651"/>
    </source>
</evidence>
<evidence type="ECO:0000313" key="14">
    <source>
        <dbReference type="EMBL" id="QDB79477.1"/>
    </source>
</evidence>
<sequence>MAHDEHDRAPGEPSAADPKPLTVEKWTFSAGMIFFLPMALIYGFWSGWEPVGTVALFLLVGLYGLSGLYLFLLASRVDPRPEDDPTSDVADHAGEMGVFSPHSWWPLVLGFAAAVCFASLAIGWWLLFIGVLIGAVGLVGHTYEFSRGQHAH</sequence>
<keyword evidence="15" id="KW-1185">Reference proteome</keyword>
<evidence type="ECO:0000256" key="13">
    <source>
        <dbReference type="SAM" id="Phobius"/>
    </source>
</evidence>
<name>A0ABX5VLV6_9MICO</name>
<comment type="subcellular location">
    <subcellularLocation>
        <location evidence="2">Cell membrane</location>
        <topology evidence="2">Multi-pass membrane protein</topology>
    </subcellularLocation>
</comment>
<protein>
    <recommendedName>
        <fullName evidence="4">cytochrome-c oxidase</fullName>
        <ecNumber evidence="4">7.1.1.9</ecNumber>
    </recommendedName>
    <alternativeName>
        <fullName evidence="11">Cytochrome aa3 subunit 4</fullName>
    </alternativeName>
    <alternativeName>
        <fullName evidence="10">Cytochrome c oxidase polypeptide IV</fullName>
    </alternativeName>
</protein>
<dbReference type="EC" id="7.1.1.9" evidence="4"/>
<keyword evidence="6 13" id="KW-0812">Transmembrane</keyword>
<comment type="catalytic activity">
    <reaction evidence="12">
        <text>4 Fe(II)-[cytochrome c] + O2 + 8 H(+)(in) = 4 Fe(III)-[cytochrome c] + 2 H2O + 4 H(+)(out)</text>
        <dbReference type="Rhea" id="RHEA:11436"/>
        <dbReference type="Rhea" id="RHEA-COMP:10350"/>
        <dbReference type="Rhea" id="RHEA-COMP:14399"/>
        <dbReference type="ChEBI" id="CHEBI:15377"/>
        <dbReference type="ChEBI" id="CHEBI:15378"/>
        <dbReference type="ChEBI" id="CHEBI:15379"/>
        <dbReference type="ChEBI" id="CHEBI:29033"/>
        <dbReference type="ChEBI" id="CHEBI:29034"/>
        <dbReference type="EC" id="7.1.1.9"/>
    </reaction>
</comment>
<dbReference type="EMBL" id="CP040899">
    <property type="protein sequence ID" value="QDB79477.1"/>
    <property type="molecule type" value="Genomic_DNA"/>
</dbReference>
<keyword evidence="5" id="KW-1003">Cell membrane</keyword>
<dbReference type="PIRSF" id="PIRSF017385">
    <property type="entry name" value="CtaF"/>
    <property type="match status" value="1"/>
</dbReference>
<evidence type="ECO:0000256" key="12">
    <source>
        <dbReference type="ARBA" id="ARBA00047816"/>
    </source>
</evidence>
<organism evidence="14 15">
    <name type="scientific">Georgenia wutianyii</name>
    <dbReference type="NCBI Taxonomy" id="2585135"/>
    <lineage>
        <taxon>Bacteria</taxon>
        <taxon>Bacillati</taxon>
        <taxon>Actinomycetota</taxon>
        <taxon>Actinomycetes</taxon>
        <taxon>Micrococcales</taxon>
        <taxon>Bogoriellaceae</taxon>
        <taxon>Georgenia</taxon>
    </lineage>
</organism>
<comment type="function">
    <text evidence="1">Part of cytochrome c oxidase, its function is unknown.</text>
</comment>
<keyword evidence="7" id="KW-1278">Translocase</keyword>
<evidence type="ECO:0000256" key="11">
    <source>
        <dbReference type="ARBA" id="ARBA00031401"/>
    </source>
</evidence>
<evidence type="ECO:0000256" key="3">
    <source>
        <dbReference type="ARBA" id="ARBA00006870"/>
    </source>
</evidence>
<feature type="transmembrane region" description="Helical" evidence="13">
    <location>
        <begin position="26"/>
        <end position="45"/>
    </location>
</feature>
<keyword evidence="8 13" id="KW-1133">Transmembrane helix</keyword>
<keyword evidence="9 13" id="KW-0472">Membrane</keyword>
<evidence type="ECO:0000256" key="6">
    <source>
        <dbReference type="ARBA" id="ARBA00022692"/>
    </source>
</evidence>
<evidence type="ECO:0000256" key="8">
    <source>
        <dbReference type="ARBA" id="ARBA00022989"/>
    </source>
</evidence>
<evidence type="ECO:0000256" key="1">
    <source>
        <dbReference type="ARBA" id="ARBA00002536"/>
    </source>
</evidence>
<evidence type="ECO:0000256" key="9">
    <source>
        <dbReference type="ARBA" id="ARBA00023136"/>
    </source>
</evidence>
<evidence type="ECO:0000256" key="10">
    <source>
        <dbReference type="ARBA" id="ARBA00031366"/>
    </source>
</evidence>
<evidence type="ECO:0000256" key="5">
    <source>
        <dbReference type="ARBA" id="ARBA00022475"/>
    </source>
</evidence>
<reference evidence="14 15" key="1">
    <citation type="submission" date="2019-05" db="EMBL/GenBank/DDBJ databases">
        <title>Georgenia *** sp. nov., and Georgenia *** sp. nov., isolated from the intestinal contents of plateau pika (Ochotona curzoniae) in the Qinghai-Tibet plateau of China.</title>
        <authorList>
            <person name="Tian Z."/>
        </authorList>
    </citation>
    <scope>NUCLEOTIDE SEQUENCE [LARGE SCALE GENOMIC DNA]</scope>
    <source>
        <strain evidence="14 15">Z294</strain>
    </source>
</reference>
<proteinExistence type="inferred from homology"/>
<evidence type="ECO:0000313" key="15">
    <source>
        <dbReference type="Proteomes" id="UP000313948"/>
    </source>
</evidence>
<dbReference type="Pfam" id="PF12270">
    <property type="entry name" value="Cyt_c_ox_IV"/>
    <property type="match status" value="1"/>
</dbReference>
<comment type="similarity">
    <text evidence="3">Belongs to the cytochrome c oxidase bacterial subunit CtaF family.</text>
</comment>
<gene>
    <name evidence="14" type="ORF">FE251_08915</name>
</gene>
<dbReference type="InterPro" id="IPR021050">
    <property type="entry name" value="Cyt_c_oxidase_su4_actinobac"/>
</dbReference>
<dbReference type="Proteomes" id="UP000313948">
    <property type="component" value="Chromosome"/>
</dbReference>
<feature type="transmembrane region" description="Helical" evidence="13">
    <location>
        <begin position="52"/>
        <end position="72"/>
    </location>
</feature>
<dbReference type="RefSeq" id="WP_139071529.1">
    <property type="nucleotide sequence ID" value="NZ_CP040899.1"/>
</dbReference>
<feature type="transmembrane region" description="Helical" evidence="13">
    <location>
        <begin position="107"/>
        <end position="140"/>
    </location>
</feature>
<evidence type="ECO:0000256" key="7">
    <source>
        <dbReference type="ARBA" id="ARBA00022967"/>
    </source>
</evidence>
<evidence type="ECO:0000256" key="4">
    <source>
        <dbReference type="ARBA" id="ARBA00012949"/>
    </source>
</evidence>